<sequence length="109" mass="12565">MLYSCLVCRHTFFLPGVVGHLGIPSMNWQQPVWFQLGWNGIGMRFSYPEWLAFLEFLVCAFMAGVDGLLGTPDMDWQLPVWYVFFLPRIVSRDGMEMVLCGRFCAFCPV</sequence>
<comment type="caution">
    <text evidence="1">The sequence shown here is derived from an EMBL/GenBank/DDBJ whole genome shotgun (WGS) entry which is preliminary data.</text>
</comment>
<protein>
    <submittedName>
        <fullName evidence="1">Uncharacterized protein</fullName>
    </submittedName>
</protein>
<dbReference type="Proteomes" id="UP001279734">
    <property type="component" value="Unassembled WGS sequence"/>
</dbReference>
<reference evidence="1" key="1">
    <citation type="submission" date="2023-05" db="EMBL/GenBank/DDBJ databases">
        <title>Nepenthes gracilis genome sequencing.</title>
        <authorList>
            <person name="Fukushima K."/>
        </authorList>
    </citation>
    <scope>NUCLEOTIDE SEQUENCE</scope>
    <source>
        <strain evidence="1">SING2019-196</strain>
    </source>
</reference>
<keyword evidence="2" id="KW-1185">Reference proteome</keyword>
<evidence type="ECO:0000313" key="2">
    <source>
        <dbReference type="Proteomes" id="UP001279734"/>
    </source>
</evidence>
<accession>A0AAD3XTE1</accession>
<dbReference type="EMBL" id="BSYO01000015">
    <property type="protein sequence ID" value="GMH15631.1"/>
    <property type="molecule type" value="Genomic_DNA"/>
</dbReference>
<organism evidence="1 2">
    <name type="scientific">Nepenthes gracilis</name>
    <name type="common">Slender pitcher plant</name>
    <dbReference type="NCBI Taxonomy" id="150966"/>
    <lineage>
        <taxon>Eukaryota</taxon>
        <taxon>Viridiplantae</taxon>
        <taxon>Streptophyta</taxon>
        <taxon>Embryophyta</taxon>
        <taxon>Tracheophyta</taxon>
        <taxon>Spermatophyta</taxon>
        <taxon>Magnoliopsida</taxon>
        <taxon>eudicotyledons</taxon>
        <taxon>Gunneridae</taxon>
        <taxon>Pentapetalae</taxon>
        <taxon>Caryophyllales</taxon>
        <taxon>Nepenthaceae</taxon>
        <taxon>Nepenthes</taxon>
    </lineage>
</organism>
<proteinExistence type="predicted"/>
<gene>
    <name evidence="1" type="ORF">Nepgr_017472</name>
</gene>
<evidence type="ECO:0000313" key="1">
    <source>
        <dbReference type="EMBL" id="GMH15631.1"/>
    </source>
</evidence>
<dbReference type="AlphaFoldDB" id="A0AAD3XTE1"/>
<name>A0AAD3XTE1_NEPGR</name>